<name>W1XDS6_9ZZZZ</name>
<proteinExistence type="predicted"/>
<feature type="non-terminal residue" evidence="1">
    <location>
        <position position="124"/>
    </location>
</feature>
<organism evidence="1">
    <name type="scientific">human gut metagenome</name>
    <dbReference type="NCBI Taxonomy" id="408170"/>
    <lineage>
        <taxon>unclassified sequences</taxon>
        <taxon>metagenomes</taxon>
        <taxon>organismal metagenomes</taxon>
    </lineage>
</organism>
<gene>
    <name evidence="1" type="ORF">Q604_UNBC16716G0001</name>
</gene>
<reference evidence="1" key="1">
    <citation type="submission" date="2013-12" db="EMBL/GenBank/DDBJ databases">
        <title>A Varibaculum cambriense genome reconstructed from a premature infant gut community with otherwise low bacterial novelty that shifts toward anaerobic metabolism during the third week of life.</title>
        <authorList>
            <person name="Brown C.T."/>
            <person name="Sharon I."/>
            <person name="Thomas B.C."/>
            <person name="Castelle C.J."/>
            <person name="Morowitz M.J."/>
            <person name="Banfield J.F."/>
        </authorList>
    </citation>
    <scope>NUCLEOTIDE SEQUENCE</scope>
</reference>
<comment type="caution">
    <text evidence="1">The sequence shown here is derived from an EMBL/GenBank/DDBJ whole genome shotgun (WGS) entry which is preliminary data.</text>
</comment>
<accession>W1XDS6</accession>
<dbReference type="EMBL" id="AZMM01016716">
    <property type="protein sequence ID" value="ETJ28473.1"/>
    <property type="molecule type" value="Genomic_DNA"/>
</dbReference>
<dbReference type="AlphaFoldDB" id="W1XDS6"/>
<evidence type="ECO:0000313" key="1">
    <source>
        <dbReference type="EMBL" id="ETJ28473.1"/>
    </source>
</evidence>
<sequence length="124" mass="13503">EAYKKYPVMEAMRDTLIDELVEECARGYGVDIGVTSDAAKSAIIAGMPYKLQTISKAMQKAWAPDGLNLSDRLHNASGTVKREVITTIQDAMSKGNSTIETARALFDGYGTDTVIDKAELPKFL</sequence>
<feature type="non-terminal residue" evidence="1">
    <location>
        <position position="1"/>
    </location>
</feature>
<protein>
    <submittedName>
        <fullName evidence="1">Uncharacterized protein</fullName>
    </submittedName>
</protein>